<dbReference type="InterPro" id="IPR000643">
    <property type="entry name" value="Iodothyronine_deiodinase"/>
</dbReference>
<dbReference type="Gene3D" id="3.40.30.10">
    <property type="entry name" value="Glutaredoxin"/>
    <property type="match status" value="1"/>
</dbReference>
<keyword evidence="3" id="KW-1185">Reference proteome</keyword>
<organism evidence="2 3">
    <name type="scientific">Batillaria attramentaria</name>
    <dbReference type="NCBI Taxonomy" id="370345"/>
    <lineage>
        <taxon>Eukaryota</taxon>
        <taxon>Metazoa</taxon>
        <taxon>Spiralia</taxon>
        <taxon>Lophotrochozoa</taxon>
        <taxon>Mollusca</taxon>
        <taxon>Gastropoda</taxon>
        <taxon>Caenogastropoda</taxon>
        <taxon>Sorbeoconcha</taxon>
        <taxon>Cerithioidea</taxon>
        <taxon>Batillariidae</taxon>
        <taxon>Batillaria</taxon>
    </lineage>
</organism>
<dbReference type="EMBL" id="JACVVK020000041">
    <property type="protein sequence ID" value="KAK7499863.1"/>
    <property type="molecule type" value="Genomic_DNA"/>
</dbReference>
<gene>
    <name evidence="2" type="ORF">BaRGS_00008954</name>
</gene>
<evidence type="ECO:0000313" key="3">
    <source>
        <dbReference type="Proteomes" id="UP001519460"/>
    </source>
</evidence>
<dbReference type="GO" id="GO:0016491">
    <property type="term" value="F:oxidoreductase activity"/>
    <property type="evidence" value="ECO:0007669"/>
    <property type="project" value="UniProtKB-KW"/>
</dbReference>
<dbReference type="AlphaFoldDB" id="A0ABD0LLH1"/>
<reference evidence="2 3" key="1">
    <citation type="journal article" date="2023" name="Sci. Data">
        <title>Genome assembly of the Korean intertidal mud-creeper Batillaria attramentaria.</title>
        <authorList>
            <person name="Patra A.K."/>
            <person name="Ho P.T."/>
            <person name="Jun S."/>
            <person name="Lee S.J."/>
            <person name="Kim Y."/>
            <person name="Won Y.J."/>
        </authorList>
    </citation>
    <scope>NUCLEOTIDE SEQUENCE [LARGE SCALE GENOMIC DNA]</scope>
    <source>
        <strain evidence="2">Wonlab-2016</strain>
    </source>
</reference>
<keyword evidence="1" id="KW-0560">Oxidoreductase</keyword>
<comment type="caution">
    <text evidence="2">The sequence shown here is derived from an EMBL/GenBank/DDBJ whole genome shotgun (WGS) entry which is preliminary data.</text>
</comment>
<dbReference type="Proteomes" id="UP001519460">
    <property type="component" value="Unassembled WGS sequence"/>
</dbReference>
<accession>A0ABD0LLH1</accession>
<keyword evidence="1" id="KW-0712">Selenocysteine</keyword>
<comment type="function">
    <text evidence="1">Responsible for the deiodination of T4 (3,5,3',5'-tetraiodothyronine).</text>
</comment>
<sequence>MAELRHFNSVVKEYADLADFRIVYVQESHPTDGWAFRNNYVIKHHRQLGDRMAAAEKFVSVGNPACPVLVDDVNGAATFAYGGTPERLYIVLDSRVVYAGKPGPTDYFLQEVEGWLAAFRQSKV</sequence>
<feature type="non-terminal residue" evidence="2">
    <location>
        <position position="124"/>
    </location>
</feature>
<dbReference type="Pfam" id="PF00837">
    <property type="entry name" value="T4_deiodinase"/>
    <property type="match status" value="1"/>
</dbReference>
<evidence type="ECO:0000313" key="2">
    <source>
        <dbReference type="EMBL" id="KAK7499863.1"/>
    </source>
</evidence>
<protein>
    <recommendedName>
        <fullName evidence="1">Iodothyronine deiodinase</fullName>
    </recommendedName>
</protein>
<dbReference type="PANTHER" id="PTHR11781:SF22">
    <property type="entry name" value="TYPE I IODOTHYRONINE DEIODINASE"/>
    <property type="match status" value="1"/>
</dbReference>
<name>A0ABD0LLH1_9CAEN</name>
<evidence type="ECO:0000256" key="1">
    <source>
        <dbReference type="RuleBase" id="RU000676"/>
    </source>
</evidence>
<dbReference type="GO" id="GO:0042446">
    <property type="term" value="P:hormone biosynthetic process"/>
    <property type="evidence" value="ECO:0007669"/>
    <property type="project" value="UniProtKB-KW"/>
</dbReference>
<comment type="similarity">
    <text evidence="1">Belongs to the iodothyronine deiodinase family.</text>
</comment>
<keyword evidence="1" id="KW-0893">Thyroid hormones biosynthesis</keyword>
<proteinExistence type="inferred from homology"/>
<dbReference type="PANTHER" id="PTHR11781">
    <property type="entry name" value="IODOTHYRONINE DEIODINASE"/>
    <property type="match status" value="1"/>
</dbReference>